<dbReference type="AlphaFoldDB" id="A0AAV7PYM1"/>
<feature type="compositionally biased region" description="Basic residues" evidence="1">
    <location>
        <begin position="99"/>
        <end position="111"/>
    </location>
</feature>
<reference evidence="2" key="1">
    <citation type="journal article" date="2022" name="bioRxiv">
        <title>Sequencing and chromosome-scale assembly of the giantPleurodeles waltlgenome.</title>
        <authorList>
            <person name="Brown T."/>
            <person name="Elewa A."/>
            <person name="Iarovenko S."/>
            <person name="Subramanian E."/>
            <person name="Araus A.J."/>
            <person name="Petzold A."/>
            <person name="Susuki M."/>
            <person name="Suzuki K.-i.T."/>
            <person name="Hayashi T."/>
            <person name="Toyoda A."/>
            <person name="Oliveira C."/>
            <person name="Osipova E."/>
            <person name="Leigh N.D."/>
            <person name="Simon A."/>
            <person name="Yun M.H."/>
        </authorList>
    </citation>
    <scope>NUCLEOTIDE SEQUENCE</scope>
    <source>
        <strain evidence="2">20211129_DDA</strain>
        <tissue evidence="2">Liver</tissue>
    </source>
</reference>
<proteinExistence type="predicted"/>
<evidence type="ECO:0000256" key="1">
    <source>
        <dbReference type="SAM" id="MobiDB-lite"/>
    </source>
</evidence>
<keyword evidence="3" id="KW-1185">Reference proteome</keyword>
<dbReference type="Proteomes" id="UP001066276">
    <property type="component" value="Chromosome 7"/>
</dbReference>
<dbReference type="EMBL" id="JANPWB010000011">
    <property type="protein sequence ID" value="KAJ1132309.1"/>
    <property type="molecule type" value="Genomic_DNA"/>
</dbReference>
<sequence length="210" mass="23084">MITDLQLPTVCQPTVATSDVNYPTTLDVRDADLPGGGSLHQQSNSVIRFSTSKTLTEPGCDERNKQQSFISTDPVPRELDIDPATALVSTEVVAQPTKSQRKKLKKTHNKKASSSSAKAQTGQIDHVYIIFRQLAKPQKVAGDKREVEAYLIEVNSIKGTVDDIIKETAVISNVTKPLWQQSVFSSTVPRSPVRAEIGTWQSLTFQFSSK</sequence>
<organism evidence="2 3">
    <name type="scientific">Pleurodeles waltl</name>
    <name type="common">Iberian ribbed newt</name>
    <dbReference type="NCBI Taxonomy" id="8319"/>
    <lineage>
        <taxon>Eukaryota</taxon>
        <taxon>Metazoa</taxon>
        <taxon>Chordata</taxon>
        <taxon>Craniata</taxon>
        <taxon>Vertebrata</taxon>
        <taxon>Euteleostomi</taxon>
        <taxon>Amphibia</taxon>
        <taxon>Batrachia</taxon>
        <taxon>Caudata</taxon>
        <taxon>Salamandroidea</taxon>
        <taxon>Salamandridae</taxon>
        <taxon>Pleurodelinae</taxon>
        <taxon>Pleurodeles</taxon>
    </lineage>
</organism>
<protein>
    <submittedName>
        <fullName evidence="2">Uncharacterized protein</fullName>
    </submittedName>
</protein>
<gene>
    <name evidence="2" type="ORF">NDU88_010635</name>
</gene>
<evidence type="ECO:0000313" key="2">
    <source>
        <dbReference type="EMBL" id="KAJ1132309.1"/>
    </source>
</evidence>
<feature type="region of interest" description="Disordered" evidence="1">
    <location>
        <begin position="92"/>
        <end position="119"/>
    </location>
</feature>
<comment type="caution">
    <text evidence="2">The sequence shown here is derived from an EMBL/GenBank/DDBJ whole genome shotgun (WGS) entry which is preliminary data.</text>
</comment>
<evidence type="ECO:0000313" key="3">
    <source>
        <dbReference type="Proteomes" id="UP001066276"/>
    </source>
</evidence>
<accession>A0AAV7PYM1</accession>
<name>A0AAV7PYM1_PLEWA</name>